<dbReference type="PANTHER" id="PTHR10809:SF6">
    <property type="entry name" value="AT11025P-RELATED"/>
    <property type="match status" value="1"/>
</dbReference>
<sequence length="162" mass="18640">MYLKIDPETLRFNAVQGVERVTLRNTSDENVIYKVKTTAPEVYCVRPNVHTVKRGESLEVEFVYLGRGSDGSAHSDAIGIQRGDKFMIISVPIGEQVIEKQELEDRWDSVVEKYKQRAVSKKIPVYSVHSDSNTKKYIPTRKYVMMLCLMVLIIAYILRRVL</sequence>
<feature type="transmembrane region" description="Helical" evidence="6">
    <location>
        <begin position="143"/>
        <end position="159"/>
    </location>
</feature>
<dbReference type="PROSITE" id="PS50202">
    <property type="entry name" value="MSP"/>
    <property type="match status" value="1"/>
</dbReference>
<keyword evidence="4 6" id="KW-1133">Transmembrane helix</keyword>
<feature type="domain" description="MSP" evidence="7">
    <location>
        <begin position="2"/>
        <end position="125"/>
    </location>
</feature>
<comment type="caution">
    <text evidence="8">The sequence shown here is derived from an EMBL/GenBank/DDBJ whole genome shotgun (WGS) entry which is preliminary data.</text>
</comment>
<protein>
    <submittedName>
        <fullName evidence="8">FFAT motif binding</fullName>
    </submittedName>
</protein>
<evidence type="ECO:0000256" key="1">
    <source>
        <dbReference type="ARBA" id="ARBA00004211"/>
    </source>
</evidence>
<evidence type="ECO:0000256" key="4">
    <source>
        <dbReference type="ARBA" id="ARBA00022989"/>
    </source>
</evidence>
<dbReference type="InterPro" id="IPR016763">
    <property type="entry name" value="VAP"/>
</dbReference>
<evidence type="ECO:0000313" key="8">
    <source>
        <dbReference type="EMBL" id="KAL3231063.1"/>
    </source>
</evidence>
<dbReference type="InterPro" id="IPR008962">
    <property type="entry name" value="PapD-like_sf"/>
</dbReference>
<evidence type="ECO:0000256" key="2">
    <source>
        <dbReference type="ARBA" id="ARBA00008932"/>
    </source>
</evidence>
<dbReference type="EMBL" id="JBEVYD010000008">
    <property type="protein sequence ID" value="KAL3231063.1"/>
    <property type="molecule type" value="Genomic_DNA"/>
</dbReference>
<dbReference type="Pfam" id="PF00635">
    <property type="entry name" value="Motile_Sperm"/>
    <property type="match status" value="1"/>
</dbReference>
<evidence type="ECO:0000256" key="3">
    <source>
        <dbReference type="ARBA" id="ARBA00022692"/>
    </source>
</evidence>
<name>A0ABR4NRT6_9SACH</name>
<organism evidence="8 9">
    <name type="scientific">Nakaseomyces bracarensis</name>
    <dbReference type="NCBI Taxonomy" id="273131"/>
    <lineage>
        <taxon>Eukaryota</taxon>
        <taxon>Fungi</taxon>
        <taxon>Dikarya</taxon>
        <taxon>Ascomycota</taxon>
        <taxon>Saccharomycotina</taxon>
        <taxon>Saccharomycetes</taxon>
        <taxon>Saccharomycetales</taxon>
        <taxon>Saccharomycetaceae</taxon>
        <taxon>Nakaseomyces</taxon>
    </lineage>
</organism>
<evidence type="ECO:0000256" key="6">
    <source>
        <dbReference type="SAM" id="Phobius"/>
    </source>
</evidence>
<reference evidence="8 9" key="1">
    <citation type="submission" date="2024-05" db="EMBL/GenBank/DDBJ databases">
        <title>Long read based assembly of the Candida bracarensis genome reveals expanded adhesin content.</title>
        <authorList>
            <person name="Marcet-Houben M."/>
            <person name="Ksiezopolska E."/>
            <person name="Gabaldon T."/>
        </authorList>
    </citation>
    <scope>NUCLEOTIDE SEQUENCE [LARGE SCALE GENOMIC DNA]</scope>
    <source>
        <strain evidence="8 9">CBM6</strain>
    </source>
</reference>
<evidence type="ECO:0000256" key="5">
    <source>
        <dbReference type="ARBA" id="ARBA00023136"/>
    </source>
</evidence>
<comment type="similarity">
    <text evidence="2">Belongs to the VAMP-associated protein (VAP) (TC 9.B.17) family.</text>
</comment>
<gene>
    <name evidence="8" type="ORF">RNJ44_00702</name>
</gene>
<dbReference type="Proteomes" id="UP001623330">
    <property type="component" value="Unassembled WGS sequence"/>
</dbReference>
<keyword evidence="5 6" id="KW-0472">Membrane</keyword>
<keyword evidence="3 6" id="KW-0812">Transmembrane</keyword>
<dbReference type="SUPFAM" id="SSF49354">
    <property type="entry name" value="PapD-like"/>
    <property type="match status" value="1"/>
</dbReference>
<evidence type="ECO:0000313" key="9">
    <source>
        <dbReference type="Proteomes" id="UP001623330"/>
    </source>
</evidence>
<accession>A0ABR4NRT6</accession>
<dbReference type="InterPro" id="IPR000535">
    <property type="entry name" value="MSP_dom"/>
</dbReference>
<proteinExistence type="inferred from homology"/>
<keyword evidence="9" id="KW-1185">Reference proteome</keyword>
<dbReference type="InterPro" id="IPR013783">
    <property type="entry name" value="Ig-like_fold"/>
</dbReference>
<dbReference type="PANTHER" id="PTHR10809">
    <property type="entry name" value="VESICLE-ASSOCIATED MEMBRANE PROTEIN-ASSOCIATED PROTEIN"/>
    <property type="match status" value="1"/>
</dbReference>
<comment type="subcellular location">
    <subcellularLocation>
        <location evidence="1">Membrane</location>
        <topology evidence="1">Single-pass type IV membrane protein</topology>
    </subcellularLocation>
</comment>
<evidence type="ECO:0000259" key="7">
    <source>
        <dbReference type="PROSITE" id="PS50202"/>
    </source>
</evidence>
<dbReference type="Gene3D" id="2.60.40.10">
    <property type="entry name" value="Immunoglobulins"/>
    <property type="match status" value="1"/>
</dbReference>